<evidence type="ECO:0000313" key="9">
    <source>
        <dbReference type="Proteomes" id="UP000217528"/>
    </source>
</evidence>
<reference evidence="7 9" key="2">
    <citation type="journal article" date="2017" name="BMC Genomics">
        <title>Genomic analysis of methanogenic archaea reveals a shift towards energy conservation.</title>
        <authorList>
            <person name="Gilmore S.P."/>
            <person name="Henske J.K."/>
            <person name="Sexton J.A."/>
            <person name="Solomon K.V."/>
            <person name="Seppala S."/>
            <person name="Yoo J.I."/>
            <person name="Huyett L.M."/>
            <person name="Pressman A."/>
            <person name="Cogan J.Z."/>
            <person name="Kivenson V."/>
            <person name="Peng X."/>
            <person name="Tan Y."/>
            <person name="Valentine D.L."/>
            <person name="O'Malley M.A."/>
        </authorList>
    </citation>
    <scope>NUCLEOTIDE SEQUENCE [LARGE SCALE GENOMIC DNA]</scope>
    <source>
        <strain evidence="7 9">1R-7</strain>
    </source>
</reference>
<keyword evidence="9" id="KW-1185">Reference proteome</keyword>
<gene>
    <name evidence="7" type="ORF">ASJ82_02505</name>
    <name evidence="8" type="ORF">MSCUN_12260</name>
</gene>
<reference evidence="8 10" key="1">
    <citation type="submission" date="2016-04" db="EMBL/GenBank/DDBJ databases">
        <title>Genome sequence of Methanosphaera cuniculi DSM 4103.</title>
        <authorList>
            <person name="Poehlein A."/>
            <person name="Seedorf H."/>
            <person name="Daniel R."/>
        </authorList>
    </citation>
    <scope>NUCLEOTIDE SEQUENCE [LARGE SCALE GENOMIC DNA]</scope>
    <source>
        <strain evidence="8 10">DSM 4103</strain>
    </source>
</reference>
<feature type="transmembrane region" description="Helical" evidence="6">
    <location>
        <begin position="174"/>
        <end position="190"/>
    </location>
</feature>
<feature type="transmembrane region" description="Helical" evidence="6">
    <location>
        <begin position="331"/>
        <end position="352"/>
    </location>
</feature>
<feature type="transmembrane region" description="Helical" evidence="6">
    <location>
        <begin position="211"/>
        <end position="231"/>
    </location>
</feature>
<dbReference type="InterPro" id="IPR002797">
    <property type="entry name" value="Polysacc_synth"/>
</dbReference>
<dbReference type="Pfam" id="PF01943">
    <property type="entry name" value="Polysacc_synt"/>
    <property type="match status" value="1"/>
</dbReference>
<keyword evidence="3 6" id="KW-0812">Transmembrane</keyword>
<keyword evidence="4 6" id="KW-1133">Transmembrane helix</keyword>
<evidence type="ECO:0000256" key="3">
    <source>
        <dbReference type="ARBA" id="ARBA00022692"/>
    </source>
</evidence>
<dbReference type="Proteomes" id="UP000217528">
    <property type="component" value="Unassembled WGS sequence"/>
</dbReference>
<feature type="transmembrane region" description="Helical" evidence="6">
    <location>
        <begin position="383"/>
        <end position="404"/>
    </location>
</feature>
<dbReference type="PANTHER" id="PTHR30250:SF11">
    <property type="entry name" value="O-ANTIGEN TRANSPORTER-RELATED"/>
    <property type="match status" value="1"/>
</dbReference>
<feature type="transmembrane region" description="Helical" evidence="6">
    <location>
        <begin position="416"/>
        <end position="434"/>
    </location>
</feature>
<dbReference type="AlphaFoldDB" id="A0A2A2HEF8"/>
<sequence>MNTVRRLVKNTSVLFLSQMIGYVLAFFYTLYSARYLGTSNFGIISFATAIAGLFAIFTDLGLSTLTIREVARDKTRTAKYLGNHGSIKLILSITTMALLVLYVNFGNFDYLTRFVVYIIGSSVIIDAFGGTFTSMFRAYEQMEYQSVAEIINAVIMFIGVLICVFMNYGVIGIAMIYLISSVVVMFYNFIMCSRNYGLIHFQFDFGFWKRLIYTAFPLAITSIFALISFKMNTIMLNMLTTNSVVGEYTAAFNLMQALIFIPTVYSTAVLPLFSKLYVDSRDMLDYSYKKSLKYLSLLSFPISMGTMVLARKIILFMYGPGYINTVPILELIIWALPAIFLSYILGTSIASINKQHETLKATFLCLILSTVGNYILIGLFSGIGAAMITILNEVSMVVFYIYIMHHAGYKVPVKDVVIKPLLASIVMGIVVYFLDLDLFVSVFVGIIVYVVMIFILRAFNTDDYNILKQLLPESMINKIEKIRKPKIKKGE</sequence>
<feature type="transmembrane region" description="Helical" evidence="6">
    <location>
        <begin position="440"/>
        <end position="459"/>
    </location>
</feature>
<comment type="subcellular location">
    <subcellularLocation>
        <location evidence="1">Cell membrane</location>
        <topology evidence="1">Multi-pass membrane protein</topology>
    </subcellularLocation>
</comment>
<organism evidence="7 9">
    <name type="scientific">Methanosphaera cuniculi</name>
    <dbReference type="NCBI Taxonomy" id="1077256"/>
    <lineage>
        <taxon>Archaea</taxon>
        <taxon>Methanobacteriati</taxon>
        <taxon>Methanobacteriota</taxon>
        <taxon>Methanomada group</taxon>
        <taxon>Methanobacteria</taxon>
        <taxon>Methanobacteriales</taxon>
        <taxon>Methanobacteriaceae</taxon>
        <taxon>Methanosphaera</taxon>
    </lineage>
</organism>
<evidence type="ECO:0000256" key="2">
    <source>
        <dbReference type="ARBA" id="ARBA00022475"/>
    </source>
</evidence>
<keyword evidence="5 6" id="KW-0472">Membrane</keyword>
<evidence type="ECO:0000256" key="5">
    <source>
        <dbReference type="ARBA" id="ARBA00023136"/>
    </source>
</evidence>
<evidence type="ECO:0000313" key="7">
    <source>
        <dbReference type="EMBL" id="PAV07819.1"/>
    </source>
</evidence>
<evidence type="ECO:0000256" key="6">
    <source>
        <dbReference type="SAM" id="Phobius"/>
    </source>
</evidence>
<dbReference type="Proteomes" id="UP000246004">
    <property type="component" value="Unassembled WGS sequence"/>
</dbReference>
<dbReference type="OrthoDB" id="19148at2157"/>
<dbReference type="PANTHER" id="PTHR30250">
    <property type="entry name" value="PST FAMILY PREDICTED COLANIC ACID TRANSPORTER"/>
    <property type="match status" value="1"/>
</dbReference>
<keyword evidence="2" id="KW-1003">Cell membrane</keyword>
<dbReference type="EMBL" id="LWMS01000042">
    <property type="protein sequence ID" value="PWL07983.1"/>
    <property type="molecule type" value="Genomic_DNA"/>
</dbReference>
<feature type="transmembrane region" description="Helical" evidence="6">
    <location>
        <begin position="359"/>
        <end position="377"/>
    </location>
</feature>
<evidence type="ECO:0000256" key="1">
    <source>
        <dbReference type="ARBA" id="ARBA00004651"/>
    </source>
</evidence>
<name>A0A2A2HEF8_9EURY</name>
<feature type="transmembrane region" description="Helical" evidence="6">
    <location>
        <begin position="294"/>
        <end position="319"/>
    </location>
</feature>
<feature type="transmembrane region" description="Helical" evidence="6">
    <location>
        <begin position="150"/>
        <end position="168"/>
    </location>
</feature>
<proteinExistence type="predicted"/>
<accession>A0A2A2HEF8</accession>
<feature type="transmembrane region" description="Helical" evidence="6">
    <location>
        <begin position="12"/>
        <end position="31"/>
    </location>
</feature>
<evidence type="ECO:0000256" key="4">
    <source>
        <dbReference type="ARBA" id="ARBA00022989"/>
    </source>
</evidence>
<protein>
    <submittedName>
        <fullName evidence="8">Colanic acid exporter</fullName>
    </submittedName>
    <submittedName>
        <fullName evidence="7">Polysaccharide biosynthesis protein</fullName>
    </submittedName>
</protein>
<feature type="transmembrane region" description="Helical" evidence="6">
    <location>
        <begin position="114"/>
        <end position="138"/>
    </location>
</feature>
<evidence type="ECO:0000313" key="10">
    <source>
        <dbReference type="Proteomes" id="UP000246004"/>
    </source>
</evidence>
<dbReference type="GO" id="GO:0005886">
    <property type="term" value="C:plasma membrane"/>
    <property type="evidence" value="ECO:0007669"/>
    <property type="project" value="UniProtKB-SubCell"/>
</dbReference>
<dbReference type="EMBL" id="LMVN01000007">
    <property type="protein sequence ID" value="PAV07819.1"/>
    <property type="molecule type" value="Genomic_DNA"/>
</dbReference>
<feature type="transmembrane region" description="Helical" evidence="6">
    <location>
        <begin position="87"/>
        <end position="108"/>
    </location>
</feature>
<dbReference type="InterPro" id="IPR050833">
    <property type="entry name" value="Poly_Biosynth_Transport"/>
</dbReference>
<feature type="transmembrane region" description="Helical" evidence="6">
    <location>
        <begin position="251"/>
        <end position="273"/>
    </location>
</feature>
<dbReference type="CDD" id="cd13128">
    <property type="entry name" value="MATE_Wzx_like"/>
    <property type="match status" value="1"/>
</dbReference>
<feature type="transmembrane region" description="Helical" evidence="6">
    <location>
        <begin position="43"/>
        <end position="67"/>
    </location>
</feature>
<evidence type="ECO:0000313" key="8">
    <source>
        <dbReference type="EMBL" id="PWL07983.1"/>
    </source>
</evidence>
<comment type="caution">
    <text evidence="7">The sequence shown here is derived from an EMBL/GenBank/DDBJ whole genome shotgun (WGS) entry which is preliminary data.</text>
</comment>